<feature type="domain" description="HD" evidence="1">
    <location>
        <begin position="34"/>
        <end position="120"/>
    </location>
</feature>
<dbReference type="AlphaFoldDB" id="A0AAE3YL94"/>
<gene>
    <name evidence="2" type="ORF">J2S41_002333</name>
</gene>
<evidence type="ECO:0000313" key="3">
    <source>
        <dbReference type="Proteomes" id="UP001183643"/>
    </source>
</evidence>
<dbReference type="RefSeq" id="WP_310366652.1">
    <property type="nucleotide sequence ID" value="NZ_JAVDYB010000001.1"/>
</dbReference>
<reference evidence="2" key="1">
    <citation type="submission" date="2023-07" db="EMBL/GenBank/DDBJ databases">
        <title>Sequencing the genomes of 1000 actinobacteria strains.</title>
        <authorList>
            <person name="Klenk H.-P."/>
        </authorList>
    </citation>
    <scope>NUCLEOTIDE SEQUENCE</scope>
    <source>
        <strain evidence="2">DSM 44707</strain>
    </source>
</reference>
<protein>
    <recommendedName>
        <fullName evidence="1">HD domain-containing protein</fullName>
    </recommendedName>
</protein>
<evidence type="ECO:0000313" key="2">
    <source>
        <dbReference type="EMBL" id="MDR7275555.1"/>
    </source>
</evidence>
<evidence type="ECO:0000259" key="1">
    <source>
        <dbReference type="Pfam" id="PF01966"/>
    </source>
</evidence>
<dbReference type="InterPro" id="IPR006674">
    <property type="entry name" value="HD_domain"/>
</dbReference>
<accession>A0AAE3YL94</accession>
<dbReference type="PANTHER" id="PTHR35569">
    <property type="entry name" value="CYANAMIDE HYDRATASE DDI2-RELATED"/>
    <property type="match status" value="1"/>
</dbReference>
<keyword evidence="3" id="KW-1185">Reference proteome</keyword>
<dbReference type="PANTHER" id="PTHR35569:SF1">
    <property type="entry name" value="CYANAMIDE HYDRATASE DDI2-RELATED"/>
    <property type="match status" value="1"/>
</dbReference>
<organism evidence="2 3">
    <name type="scientific">Catenuloplanes atrovinosus</name>
    <dbReference type="NCBI Taxonomy" id="137266"/>
    <lineage>
        <taxon>Bacteria</taxon>
        <taxon>Bacillati</taxon>
        <taxon>Actinomycetota</taxon>
        <taxon>Actinomycetes</taxon>
        <taxon>Micromonosporales</taxon>
        <taxon>Micromonosporaceae</taxon>
        <taxon>Catenuloplanes</taxon>
    </lineage>
</organism>
<proteinExistence type="predicted"/>
<dbReference type="Gene3D" id="1.10.3210.10">
    <property type="entry name" value="Hypothetical protein af1432"/>
    <property type="match status" value="1"/>
</dbReference>
<dbReference type="EMBL" id="JAVDYB010000001">
    <property type="protein sequence ID" value="MDR7275555.1"/>
    <property type="molecule type" value="Genomic_DNA"/>
</dbReference>
<dbReference type="SUPFAM" id="SSF109604">
    <property type="entry name" value="HD-domain/PDEase-like"/>
    <property type="match status" value="1"/>
</dbReference>
<name>A0AAE3YL94_9ACTN</name>
<dbReference type="Pfam" id="PF01966">
    <property type="entry name" value="HD"/>
    <property type="match status" value="1"/>
</dbReference>
<comment type="caution">
    <text evidence="2">The sequence shown here is derived from an EMBL/GenBank/DDBJ whole genome shotgun (WGS) entry which is preliminary data.</text>
</comment>
<dbReference type="Proteomes" id="UP001183643">
    <property type="component" value="Unassembled WGS sequence"/>
</dbReference>
<sequence>MNEIGEVAGVRIPRTELARRTIAYARETMPELLVNHVLRTYVFGAIQLGRAGTAFDEEVAFAACVLHDLGLLRAFWTPAERFEVDGADAARAFLDGNGVAAETADLVWDAIALHTSFGIALRKRPEIAIVALGSGLDFAGVGLDALPDGALDEIVSAYPRRGFKKDALDTMIAICAEKPAGVMMHYFAEVGRRHVPGFALPTVDEVLMAAPFHD</sequence>